<comment type="caution">
    <text evidence="3">The sequence shown here is derived from an EMBL/GenBank/DDBJ whole genome shotgun (WGS) entry which is preliminary data.</text>
</comment>
<accession>A0A093UR61</accession>
<dbReference type="InterPro" id="IPR016024">
    <property type="entry name" value="ARM-type_fold"/>
</dbReference>
<feature type="compositionally biased region" description="Basic and acidic residues" evidence="2">
    <location>
        <begin position="66"/>
        <end position="79"/>
    </location>
</feature>
<dbReference type="PANTHER" id="PTHR12790:SF0">
    <property type="entry name" value="RNA POLYMERASE I-SPECIFIC TRANSCRIPTION INITIATION FACTOR RRN3-RELATED"/>
    <property type="match status" value="1"/>
</dbReference>
<dbReference type="GO" id="GO:0003743">
    <property type="term" value="F:translation initiation factor activity"/>
    <property type="evidence" value="ECO:0007669"/>
    <property type="project" value="UniProtKB-KW"/>
</dbReference>
<feature type="compositionally biased region" description="Low complexity" evidence="2">
    <location>
        <begin position="39"/>
        <end position="51"/>
    </location>
</feature>
<dbReference type="HOGENOM" id="CLU_010579_1_1_1"/>
<dbReference type="GO" id="GO:0001042">
    <property type="term" value="F:RNA polymerase I core binding"/>
    <property type="evidence" value="ECO:0007669"/>
    <property type="project" value="TreeGrafter"/>
</dbReference>
<protein>
    <submittedName>
        <fullName evidence="3">RNA polymerase I-specific transcription initiation factor rrn3</fullName>
    </submittedName>
</protein>
<dbReference type="AlphaFoldDB" id="A0A093UR61"/>
<name>A0A093UR61_TALMA</name>
<feature type="region of interest" description="Disordered" evidence="2">
    <location>
        <begin position="121"/>
        <end position="141"/>
    </location>
</feature>
<keyword evidence="3" id="KW-0396">Initiation factor</keyword>
<dbReference type="GO" id="GO:0001181">
    <property type="term" value="F:RNA polymerase I general transcription initiation factor activity"/>
    <property type="evidence" value="ECO:0007669"/>
    <property type="project" value="InterPro"/>
</dbReference>
<dbReference type="PANTHER" id="PTHR12790">
    <property type="entry name" value="TRANSCRIPTION INITIATION FACTOR IA RRN3"/>
    <property type="match status" value="1"/>
</dbReference>
<keyword evidence="3" id="KW-0648">Protein biosynthesis</keyword>
<dbReference type="EMBL" id="JPOX01000045">
    <property type="protein sequence ID" value="KFX42415.1"/>
    <property type="molecule type" value="Genomic_DNA"/>
</dbReference>
<feature type="region of interest" description="Disordered" evidence="2">
    <location>
        <begin position="677"/>
        <end position="716"/>
    </location>
</feature>
<evidence type="ECO:0000256" key="1">
    <source>
        <dbReference type="ARBA" id="ARBA00010098"/>
    </source>
</evidence>
<sequence length="716" mass="80779">MPITSSPPPSILKSSKSSKSSKKVSSTAGKKRKIVVIDLESSPEPSSVPLSDAARGDGPAPKRARVQFDDSADVKHTSRTVEDVAPLEKSAALVREEIRRAIQRHVSGVDSEGYDQIKEIFTTDPKETSDEESPDIPSPTSMKRHMMGLLSNVAALNRDCSGLVHAVLGSEWVGRDESYVKLFVRFLGNLAATHTGYMRVVLKMLVTYFGESKLLIPLMVKEERIVLTVIVPKGTGRLPGYASVSHEDIYDRVHMALRYIMQLLPAGSSTLSPLLSQQFPFDTDSARANVFYTRNLIKVIDYAPELRGDILSLITERLIKIDVQIQVDMEDFEDEVGEDILEELARPFEIEYIDEEDSDDESILSDDEADAEAKRLQTVKDNISKVDSMIDQLFEYYSTHFQHGTDAVKLQTLDLLIHHFVSYILPTYRSRHTQFLLFHFSQSTPDLVDKFVTSCMEIINSKSRSPIMRQSAAAYLGSFVARGKHLSSRAVRDIFEMLGKNLSNLLETYERNCHGPNLRGYGPFYASMQALLYIFCFRWRDLTTTAEENDGIEDEDPDLEDVTFPEAVRDPLYRAIHSRLNPLKICSPAIVTEFARIAHHLGFMYIYTLLESNKRLRVSSFRSITTLSDPRFSIVERETRAGNDGADVLDAYFPFDPYQLPRSRRWLEGDYIEWRGIPGVDDQADDDSDSAAEQDVDVDDDDDDDPTATDDEDDLS</sequence>
<dbReference type="SUPFAM" id="SSF48371">
    <property type="entry name" value="ARM repeat"/>
    <property type="match status" value="1"/>
</dbReference>
<evidence type="ECO:0000313" key="3">
    <source>
        <dbReference type="EMBL" id="KFX42415.1"/>
    </source>
</evidence>
<evidence type="ECO:0000256" key="2">
    <source>
        <dbReference type="SAM" id="MobiDB-lite"/>
    </source>
</evidence>
<dbReference type="InterPro" id="IPR007991">
    <property type="entry name" value="RNA_pol_I_trans_ini_fac_RRN3"/>
</dbReference>
<feature type="region of interest" description="Disordered" evidence="2">
    <location>
        <begin position="1"/>
        <end position="79"/>
    </location>
</feature>
<reference evidence="3" key="2">
    <citation type="journal article" date="2014" name="PLoS Genet.">
        <title>Signature gene expression reveals novel clues to the molecular mechanisms of dimorphic transition in Penicillium marneffei.</title>
        <authorList>
            <person name="Yang E."/>
            <person name="Wang G."/>
            <person name="Cai J."/>
            <person name="Woo P.C."/>
            <person name="Lau S.K."/>
            <person name="Yuen K.-Y."/>
            <person name="Chow W.-N."/>
            <person name="Lin X."/>
        </authorList>
    </citation>
    <scope>NUCLEOTIDE SEQUENCE</scope>
    <source>
        <strain evidence="3">PM1</strain>
    </source>
</reference>
<dbReference type="GO" id="GO:0006361">
    <property type="term" value="P:transcription initiation at RNA polymerase I promoter"/>
    <property type="evidence" value="ECO:0007669"/>
    <property type="project" value="InterPro"/>
</dbReference>
<organism evidence="3">
    <name type="scientific">Talaromyces marneffei PM1</name>
    <dbReference type="NCBI Taxonomy" id="1077442"/>
    <lineage>
        <taxon>Eukaryota</taxon>
        <taxon>Fungi</taxon>
        <taxon>Dikarya</taxon>
        <taxon>Ascomycota</taxon>
        <taxon>Pezizomycotina</taxon>
        <taxon>Eurotiomycetes</taxon>
        <taxon>Eurotiomycetidae</taxon>
        <taxon>Eurotiales</taxon>
        <taxon>Trichocomaceae</taxon>
        <taxon>Talaromyces</taxon>
        <taxon>Talaromyces sect. Talaromyces</taxon>
    </lineage>
</organism>
<feature type="compositionally biased region" description="Low complexity" evidence="2">
    <location>
        <begin position="11"/>
        <end position="26"/>
    </location>
</feature>
<dbReference type="GO" id="GO:0005634">
    <property type="term" value="C:nucleus"/>
    <property type="evidence" value="ECO:0007669"/>
    <property type="project" value="TreeGrafter"/>
</dbReference>
<comment type="similarity">
    <text evidence="1">Belongs to the RRN3 family.</text>
</comment>
<feature type="compositionally biased region" description="Acidic residues" evidence="2">
    <location>
        <begin position="682"/>
        <end position="716"/>
    </location>
</feature>
<feature type="compositionally biased region" description="Pro residues" evidence="2">
    <location>
        <begin position="1"/>
        <end position="10"/>
    </location>
</feature>
<reference key="1">
    <citation type="journal article" date="2014" name="PLoS Genet.">
        <title>Signature Gene Expression Reveals Novel Clues to the Molecular Mechanisms of Dimorphic Transition in Penicillium marneffei.</title>
        <authorList>
            <person name="Yang E."/>
            <person name="Wang G."/>
            <person name="Cai J."/>
            <person name="Woo P.C."/>
            <person name="Lau S.K."/>
            <person name="Yuen K.-Y."/>
            <person name="Chow W.-N."/>
            <person name="Lin X."/>
        </authorList>
    </citation>
    <scope>NUCLEOTIDE SEQUENCE [LARGE SCALE GENOMIC DNA]</scope>
    <source>
        <strain>PM1</strain>
    </source>
</reference>
<dbReference type="Pfam" id="PF05327">
    <property type="entry name" value="RRN3"/>
    <property type="match status" value="1"/>
</dbReference>
<proteinExistence type="inferred from homology"/>
<gene>
    <name evidence="3" type="ORF">GQ26_0450590</name>
</gene>